<dbReference type="PANTHER" id="PTHR10773">
    <property type="entry name" value="DNA-DIRECTED RNA POLYMERASES I, II, AND III SUBUNIT RPABC2"/>
    <property type="match status" value="1"/>
</dbReference>
<evidence type="ECO:0000313" key="2">
    <source>
        <dbReference type="Proteomes" id="UP000663880"/>
    </source>
</evidence>
<protein>
    <submittedName>
        <fullName evidence="1">Uncharacterized protein</fullName>
    </submittedName>
</protein>
<dbReference type="PANTHER" id="PTHR10773:SF19">
    <property type="match status" value="1"/>
</dbReference>
<comment type="caution">
    <text evidence="1">The sequence shown here is derived from an EMBL/GenBank/DDBJ whole genome shotgun (WGS) entry which is preliminary data.</text>
</comment>
<organism evidence="1 2">
    <name type="scientific">Pieris macdunnoughi</name>
    <dbReference type="NCBI Taxonomy" id="345717"/>
    <lineage>
        <taxon>Eukaryota</taxon>
        <taxon>Metazoa</taxon>
        <taxon>Ecdysozoa</taxon>
        <taxon>Arthropoda</taxon>
        <taxon>Hexapoda</taxon>
        <taxon>Insecta</taxon>
        <taxon>Pterygota</taxon>
        <taxon>Neoptera</taxon>
        <taxon>Endopterygota</taxon>
        <taxon>Lepidoptera</taxon>
        <taxon>Glossata</taxon>
        <taxon>Ditrysia</taxon>
        <taxon>Papilionoidea</taxon>
        <taxon>Pieridae</taxon>
        <taxon>Pierinae</taxon>
        <taxon>Pieris</taxon>
    </lineage>
</organism>
<evidence type="ECO:0000313" key="1">
    <source>
        <dbReference type="EMBL" id="CAF4948219.1"/>
    </source>
</evidence>
<gene>
    <name evidence="1" type="ORF">PMACD_LOCUS15418</name>
</gene>
<sequence length="365" mass="42417">MIRTVQIESRNTGGFIKDDKRGKHKNHKTASEELIKDIINFINSIPRIESHYLRASTSREYISSGKSIAELFRDFEVLQKDRSRPAGLYHTFYEIFNTKFNLGFYQPKKDHCDLCLQFHNSTEPQKQQLRDKYNTHLEEKELSREEKTNDRKNINECNICVCYDVQAIMQSPNGETSAFYYKSKLNSYNFTITELSKIHEENESTMDISKSYENVHCYFWDETQAKRGGTEIGSCVSNYLQMVCEEAGEREVNITFISDNCCGQNKNLTCLYLYANINNLSSITHKYQIKGEADNVHSLIQKQITRDLKTGPIYSPVQYMSAIKRARKTGTPFKVHSLTHSFLMNFRNCKKNGAIILISMKRKIM</sequence>
<dbReference type="Proteomes" id="UP000663880">
    <property type="component" value="Unassembled WGS sequence"/>
</dbReference>
<name>A0A821XRY6_9NEOP</name>
<dbReference type="AlphaFoldDB" id="A0A821XRY6"/>
<accession>A0A821XRY6</accession>
<dbReference type="OrthoDB" id="6776127at2759"/>
<dbReference type="EMBL" id="CAJOBZ010000070">
    <property type="protein sequence ID" value="CAF4948219.1"/>
    <property type="molecule type" value="Genomic_DNA"/>
</dbReference>
<proteinExistence type="predicted"/>
<keyword evidence="2" id="KW-1185">Reference proteome</keyword>
<reference evidence="1" key="1">
    <citation type="submission" date="2021-02" db="EMBL/GenBank/DDBJ databases">
        <authorList>
            <person name="Steward A R."/>
        </authorList>
    </citation>
    <scope>NUCLEOTIDE SEQUENCE</scope>
</reference>